<feature type="transmembrane region" description="Helical" evidence="1">
    <location>
        <begin position="84"/>
        <end position="106"/>
    </location>
</feature>
<evidence type="ECO:0000256" key="1">
    <source>
        <dbReference type="SAM" id="Phobius"/>
    </source>
</evidence>
<feature type="transmembrane region" description="Helical" evidence="1">
    <location>
        <begin position="227"/>
        <end position="245"/>
    </location>
</feature>
<dbReference type="AlphaFoldDB" id="A0A0F0GKI1"/>
<feature type="transmembrane region" description="Helical" evidence="1">
    <location>
        <begin position="144"/>
        <end position="162"/>
    </location>
</feature>
<keyword evidence="1" id="KW-0812">Transmembrane</keyword>
<feature type="transmembrane region" description="Helical" evidence="1">
    <location>
        <begin position="275"/>
        <end position="295"/>
    </location>
</feature>
<feature type="transmembrane region" description="Helical" evidence="1">
    <location>
        <begin position="252"/>
        <end position="269"/>
    </location>
</feature>
<dbReference type="Proteomes" id="UP000033393">
    <property type="component" value="Unassembled WGS sequence"/>
</dbReference>
<comment type="caution">
    <text evidence="2">The sequence shown here is derived from an EMBL/GenBank/DDBJ whole genome shotgun (WGS) entry which is preliminary data.</text>
</comment>
<proteinExistence type="predicted"/>
<accession>A0A0F0GKI1</accession>
<sequence length="305" mass="33002">MATVEQRYRRLMRILPTWYRQAHEEQMVDQLLFDDGGVLGPGQARLSWQEKFGMLQLAVRTHLPASGTPGAPARAIRRAGVVRALGLLGLLSGVLNFGISVAQSLWAPYPNEPNVLEVMTMWNLSDIVPIVALVLLAKEKRTSAKVAMGASLVSSWVCMLIVGVVPEWFLLQLPAAVAFACLCSGFHRDAPMPSVRRPAMWSAWAFAFPLGGALLHNGFLLTPWNNVMTVAAAVFGVRVVAFIRGDAALGRALSLFAFLLAPTVAVIYYSAPRLYLESCSIAGALLLLSVLLPVGRASIPSARLL</sequence>
<keyword evidence="1" id="KW-1133">Transmembrane helix</keyword>
<name>A0A0F0GKI1_LENAE</name>
<dbReference type="EMBL" id="JYJG01000265">
    <property type="protein sequence ID" value="KJK44034.1"/>
    <property type="molecule type" value="Genomic_DNA"/>
</dbReference>
<organism evidence="2 3">
    <name type="scientific">Lentzea aerocolonigenes</name>
    <name type="common">Lechevalieria aerocolonigenes</name>
    <name type="synonym">Saccharothrix aerocolonigenes</name>
    <dbReference type="NCBI Taxonomy" id="68170"/>
    <lineage>
        <taxon>Bacteria</taxon>
        <taxon>Bacillati</taxon>
        <taxon>Actinomycetota</taxon>
        <taxon>Actinomycetes</taxon>
        <taxon>Pseudonocardiales</taxon>
        <taxon>Pseudonocardiaceae</taxon>
        <taxon>Lentzea</taxon>
    </lineage>
</organism>
<keyword evidence="3" id="KW-1185">Reference proteome</keyword>
<evidence type="ECO:0000313" key="2">
    <source>
        <dbReference type="EMBL" id="KJK44034.1"/>
    </source>
</evidence>
<feature type="transmembrane region" description="Helical" evidence="1">
    <location>
        <begin position="118"/>
        <end position="137"/>
    </location>
</feature>
<gene>
    <name evidence="2" type="ORF">UK23_31015</name>
</gene>
<reference evidence="2 3" key="1">
    <citation type="submission" date="2015-02" db="EMBL/GenBank/DDBJ databases">
        <authorList>
            <person name="Ju K.-S."/>
            <person name="Doroghazi J.R."/>
            <person name="Metcalf W."/>
        </authorList>
    </citation>
    <scope>NUCLEOTIDE SEQUENCE [LARGE SCALE GENOMIC DNA]</scope>
    <source>
        <strain evidence="2 3">NRRL B-16140</strain>
    </source>
</reference>
<protein>
    <submittedName>
        <fullName evidence="2">Uncharacterized protein</fullName>
    </submittedName>
</protein>
<dbReference type="PATRIC" id="fig|68170.10.peg.8046"/>
<keyword evidence="1" id="KW-0472">Membrane</keyword>
<evidence type="ECO:0000313" key="3">
    <source>
        <dbReference type="Proteomes" id="UP000033393"/>
    </source>
</evidence>